<proteinExistence type="predicted"/>
<keyword evidence="1" id="KW-0378">Hydrolase</keyword>
<accession>A0A1F6B2F0</accession>
<sequence>MSTETIRDTRYEIGVLTGALVKVDAYRYAFPDWTVTHIPSEFSEHEIKYEAPYHPLARVGHIAEAKLVGDRTAATAFLGVLDAAIDGRYDTTDLVAGTRRYILCTDTLQLLHVDSQPEGAEESYIYLEKPDSVEEWLGDPIRGPTAIRGRWVEVVTAISAIDAIDFEKPPRVIFFRTRVKMKNFTDAELFRWLEDGGREIVTQTAGGLPIAQASSLYDKSTPLTVYRQDDPHGSEREILRYETWEHLPPTELLTFVYGAIRHEVEPWLVSLSEPIA</sequence>
<evidence type="ECO:0000256" key="1">
    <source>
        <dbReference type="ARBA" id="ARBA00022801"/>
    </source>
</evidence>
<comment type="caution">
    <text evidence="2">The sequence shown here is derived from an EMBL/GenBank/DDBJ whole genome shotgun (WGS) entry which is preliminary data.</text>
</comment>
<evidence type="ECO:0000313" key="2">
    <source>
        <dbReference type="EMBL" id="OGG30717.1"/>
    </source>
</evidence>
<dbReference type="Proteomes" id="UP000176409">
    <property type="component" value="Unassembled WGS sequence"/>
</dbReference>
<protein>
    <submittedName>
        <fullName evidence="2">Uncharacterized protein</fullName>
    </submittedName>
</protein>
<dbReference type="InterPro" id="IPR029001">
    <property type="entry name" value="ITPase-like_fam"/>
</dbReference>
<name>A0A1F6B2F0_9BACT</name>
<dbReference type="EMBL" id="MFJZ01000007">
    <property type="protein sequence ID" value="OGG30717.1"/>
    <property type="molecule type" value="Genomic_DNA"/>
</dbReference>
<organism evidence="2 3">
    <name type="scientific">Candidatus Gottesmanbacteria bacterium RIFCSPLOWO2_01_FULL_49_10</name>
    <dbReference type="NCBI Taxonomy" id="1798396"/>
    <lineage>
        <taxon>Bacteria</taxon>
        <taxon>Candidatus Gottesmaniibacteriota</taxon>
    </lineage>
</organism>
<dbReference type="GO" id="GO:0016787">
    <property type="term" value="F:hydrolase activity"/>
    <property type="evidence" value="ECO:0007669"/>
    <property type="project" value="UniProtKB-KW"/>
</dbReference>
<reference evidence="2 3" key="1">
    <citation type="journal article" date="2016" name="Nat. Commun.">
        <title>Thousands of microbial genomes shed light on interconnected biogeochemical processes in an aquifer system.</title>
        <authorList>
            <person name="Anantharaman K."/>
            <person name="Brown C.T."/>
            <person name="Hug L.A."/>
            <person name="Sharon I."/>
            <person name="Castelle C.J."/>
            <person name="Probst A.J."/>
            <person name="Thomas B.C."/>
            <person name="Singh A."/>
            <person name="Wilkins M.J."/>
            <person name="Karaoz U."/>
            <person name="Brodie E.L."/>
            <person name="Williams K.H."/>
            <person name="Hubbard S.S."/>
            <person name="Banfield J.F."/>
        </authorList>
    </citation>
    <scope>NUCLEOTIDE SEQUENCE [LARGE SCALE GENOMIC DNA]</scope>
</reference>
<gene>
    <name evidence="2" type="ORF">A2973_05455</name>
</gene>
<dbReference type="Gene3D" id="3.90.950.10">
    <property type="match status" value="1"/>
</dbReference>
<dbReference type="STRING" id="1798396.A2973_05455"/>
<evidence type="ECO:0000313" key="3">
    <source>
        <dbReference type="Proteomes" id="UP000176409"/>
    </source>
</evidence>
<dbReference type="AlphaFoldDB" id="A0A1F6B2F0"/>